<dbReference type="InParanoid" id="A0A6J2XR27"/>
<dbReference type="InterPro" id="IPR001753">
    <property type="entry name" value="Enoyl-CoA_hydra/iso"/>
</dbReference>
<sequence length="284" mass="31441">MTSNTSSELLCLSEDMNDMLSYMGQYGSGEIFISKEFWQEGIAVINISNPEKRNAISGKMLVDFHSCISELEHWPKGKAVILQGLHTNFCSGCDLDFARTCNTPKDAFYLSYLMGNILERLTKLPLISVALLHGPALGGGGEIALACDHLVVAEDVKFGLVQGKMGIITVWGGTTRLVNKIGQQKALHLLLSARILNAKECIDIGLAIKSVKSEDRFDEVLRWTREHTHLDVSVVRAYKKASVLNLENIDSLLVKERKLGVPLWGGPVNKEALERRIKHIPNKS</sequence>
<reference evidence="3" key="1">
    <citation type="submission" date="2025-08" db="UniProtKB">
        <authorList>
            <consortium name="RefSeq"/>
        </authorList>
    </citation>
    <scope>IDENTIFICATION</scope>
    <source>
        <tissue evidence="3">Gonads</tissue>
    </source>
</reference>
<dbReference type="PANTHER" id="PTHR11941:SF27">
    <property type="entry name" value="ETHYLMALONYL-COA DECARBOXYLASE"/>
    <property type="match status" value="1"/>
</dbReference>
<dbReference type="GeneID" id="115880460"/>
<dbReference type="OrthoDB" id="448450at2759"/>
<protein>
    <submittedName>
        <fullName evidence="3">Ethylmalonyl-CoA decarboxylase-like</fullName>
    </submittedName>
</protein>
<gene>
    <name evidence="3" type="primary">LOC115880460</name>
</gene>
<dbReference type="Gene3D" id="3.90.226.10">
    <property type="entry name" value="2-enoyl-CoA Hydratase, Chain A, domain 1"/>
    <property type="match status" value="1"/>
</dbReference>
<keyword evidence="1" id="KW-0456">Lyase</keyword>
<dbReference type="RefSeq" id="XP_030753526.1">
    <property type="nucleotide sequence ID" value="XM_030897666.1"/>
</dbReference>
<evidence type="ECO:0000256" key="1">
    <source>
        <dbReference type="ARBA" id="ARBA00023239"/>
    </source>
</evidence>
<dbReference type="InterPro" id="IPR029045">
    <property type="entry name" value="ClpP/crotonase-like_dom_sf"/>
</dbReference>
<evidence type="ECO:0000313" key="2">
    <source>
        <dbReference type="Proteomes" id="UP000504635"/>
    </source>
</evidence>
<dbReference type="Proteomes" id="UP000504635">
    <property type="component" value="Unplaced"/>
</dbReference>
<proteinExistence type="predicted"/>
<dbReference type="GO" id="GO:0005829">
    <property type="term" value="C:cytosol"/>
    <property type="evidence" value="ECO:0007669"/>
    <property type="project" value="TreeGrafter"/>
</dbReference>
<dbReference type="GO" id="GO:0006635">
    <property type="term" value="P:fatty acid beta-oxidation"/>
    <property type="evidence" value="ECO:0007669"/>
    <property type="project" value="TreeGrafter"/>
</dbReference>
<dbReference type="SUPFAM" id="SSF52096">
    <property type="entry name" value="ClpP/crotonase"/>
    <property type="match status" value="1"/>
</dbReference>
<dbReference type="Pfam" id="PF00378">
    <property type="entry name" value="ECH_1"/>
    <property type="match status" value="1"/>
</dbReference>
<accession>A0A6J2XR27</accession>
<dbReference type="GO" id="GO:0016829">
    <property type="term" value="F:lyase activity"/>
    <property type="evidence" value="ECO:0007669"/>
    <property type="project" value="UniProtKB-KW"/>
</dbReference>
<dbReference type="AlphaFoldDB" id="A0A6J2XR27"/>
<organism evidence="2 3">
    <name type="scientific">Sitophilus oryzae</name>
    <name type="common">Rice weevil</name>
    <name type="synonym">Curculio oryzae</name>
    <dbReference type="NCBI Taxonomy" id="7048"/>
    <lineage>
        <taxon>Eukaryota</taxon>
        <taxon>Metazoa</taxon>
        <taxon>Ecdysozoa</taxon>
        <taxon>Arthropoda</taxon>
        <taxon>Hexapoda</taxon>
        <taxon>Insecta</taxon>
        <taxon>Pterygota</taxon>
        <taxon>Neoptera</taxon>
        <taxon>Endopterygota</taxon>
        <taxon>Coleoptera</taxon>
        <taxon>Polyphaga</taxon>
        <taxon>Cucujiformia</taxon>
        <taxon>Curculionidae</taxon>
        <taxon>Dryophthorinae</taxon>
        <taxon>Sitophilus</taxon>
    </lineage>
</organism>
<dbReference type="PANTHER" id="PTHR11941">
    <property type="entry name" value="ENOYL-COA HYDRATASE-RELATED"/>
    <property type="match status" value="1"/>
</dbReference>
<dbReference type="KEGG" id="soy:115880460"/>
<evidence type="ECO:0000313" key="3">
    <source>
        <dbReference type="RefSeq" id="XP_030753526.1"/>
    </source>
</evidence>
<name>A0A6J2XR27_SITOR</name>
<dbReference type="CDD" id="cd06558">
    <property type="entry name" value="crotonase-like"/>
    <property type="match status" value="1"/>
</dbReference>
<keyword evidence="2" id="KW-1185">Reference proteome</keyword>